<comment type="catalytic activity">
    <reaction evidence="7">
        <text>a 1,2-diacyl-sn-glycero-3-phosphocholine(in) = a 1,2-diacyl-sn-glycero-3-phosphocholine(out)</text>
        <dbReference type="Rhea" id="RHEA:38571"/>
        <dbReference type="ChEBI" id="CHEBI:57643"/>
    </reaction>
</comment>
<keyword evidence="5 15" id="KW-0472">Membrane</keyword>
<comment type="subcellular location">
    <subcellularLocation>
        <location evidence="1">Membrane</location>
        <topology evidence="1">Multi-pass membrane protein</topology>
    </subcellularLocation>
</comment>
<evidence type="ECO:0000256" key="6">
    <source>
        <dbReference type="ARBA" id="ARBA00024615"/>
    </source>
</evidence>
<accession>A0A1X7V5X1</accession>
<comment type="function">
    <text evidence="13">Scramblase that mediates the translocation of glucosaminylphosphatidylinositol (alpha-D-GlcN-(1-6)-(1,2-diacyl-sn-glycero-3-phospho)-1D-myo-inositol, GlcN-PI) across the endoplasmic reticulum (ER) membrane, from the cytosolic leaflet to the luminal leaflet of the ER membrane, where it participates in the biosynthesis of glycosylphosphatidylinositol (GPI). GPI is a lipid glycoconjugate involved in post-translational modification of proteins. Can also translocate 1,2-diacyl-sn-glycero-3-phospho-(1D-myo-inositol) (phosphatidylinositol or PI), as well as several other phospholipids (1,2-diacyl-sn-glycero-3-phosphocholine, 1,2-diacyl-sn-glycero-3-phosphoethanolamine), and N-acetylglucosaminylphosphatidylinositol (GlcNAc-PI) in vitro.</text>
</comment>
<name>A0A1X7V5X1_AMPQE</name>
<dbReference type="GO" id="GO:0016020">
    <property type="term" value="C:membrane"/>
    <property type="evidence" value="ECO:0007669"/>
    <property type="project" value="UniProtKB-SubCell"/>
</dbReference>
<keyword evidence="3 15" id="KW-0812">Transmembrane</keyword>
<dbReference type="STRING" id="400682.A0A1X7V5X1"/>
<dbReference type="FunCoup" id="A0A1X7V5X1">
    <property type="interactions" value="645"/>
</dbReference>
<keyword evidence="17" id="KW-1185">Reference proteome</keyword>
<dbReference type="EnsemblMetazoa" id="XM_011404931.2">
    <property type="protein sequence ID" value="XP_011403233.1"/>
    <property type="gene ID" value="LOC100641590"/>
</dbReference>
<dbReference type="InParanoid" id="A0A1X7V5X1"/>
<dbReference type="OrthoDB" id="378564at2759"/>
<dbReference type="InterPro" id="IPR008429">
    <property type="entry name" value="CLPTM1"/>
</dbReference>
<evidence type="ECO:0000313" key="17">
    <source>
        <dbReference type="Proteomes" id="UP000007879"/>
    </source>
</evidence>
<proteinExistence type="inferred from homology"/>
<comment type="catalytic activity">
    <reaction evidence="8">
        <text>a 1,2-diacyl-sn-glycero-3-phospho-(1D-myo-inositol)(in) = a 1,2-diacyl-sn-glycero-3-phospho-(1D-myo-inositol)(out)</text>
        <dbReference type="Rhea" id="RHEA:38691"/>
        <dbReference type="ChEBI" id="CHEBI:57880"/>
    </reaction>
</comment>
<feature type="transmembrane region" description="Helical" evidence="15">
    <location>
        <begin position="398"/>
        <end position="420"/>
    </location>
</feature>
<comment type="catalytic activity">
    <reaction evidence="9">
        <text>6-(alpha-D-glucosaminyl)-(1-octadecanoyl,2-(9Z)-octadecenoyl-sn-glycero-3-phospho)-1D-myo-inositol(in) = 6-(alpha-D-glucosaminyl)-(1-octadecanoyl,2-(9Z)-octadecenoyl-sn-glycero-3-phospho)-1D-myo-inositol(out)</text>
        <dbReference type="Rhea" id="RHEA:71495"/>
        <dbReference type="ChEBI" id="CHEBI:190691"/>
    </reaction>
</comment>
<dbReference type="EnsemblMetazoa" id="Aqu2.1.34912_001">
    <property type="protein sequence ID" value="Aqu2.1.34912_001"/>
    <property type="gene ID" value="Aqu2.1.34912"/>
</dbReference>
<evidence type="ECO:0000256" key="14">
    <source>
        <dbReference type="ARBA" id="ARBA00093208"/>
    </source>
</evidence>
<evidence type="ECO:0000256" key="12">
    <source>
        <dbReference type="ARBA" id="ARBA00043155"/>
    </source>
</evidence>
<comment type="catalytic activity">
    <reaction evidence="6">
        <text>a 1,2-diacyl-sn-glycero-3-phosphoethanolamine(in) = a 1,2-diacyl-sn-glycero-3-phosphoethanolamine(out)</text>
        <dbReference type="Rhea" id="RHEA:38895"/>
        <dbReference type="ChEBI" id="CHEBI:64612"/>
    </reaction>
</comment>
<feature type="transmembrane region" description="Helical" evidence="15">
    <location>
        <begin position="273"/>
        <end position="299"/>
    </location>
</feature>
<organism evidence="16">
    <name type="scientific">Amphimedon queenslandica</name>
    <name type="common">Sponge</name>
    <dbReference type="NCBI Taxonomy" id="400682"/>
    <lineage>
        <taxon>Eukaryota</taxon>
        <taxon>Metazoa</taxon>
        <taxon>Porifera</taxon>
        <taxon>Demospongiae</taxon>
        <taxon>Heteroscleromorpha</taxon>
        <taxon>Haplosclerida</taxon>
        <taxon>Niphatidae</taxon>
        <taxon>Amphimedon</taxon>
    </lineage>
</organism>
<protein>
    <recommendedName>
        <fullName evidence="10">Lipid scramblase CLPTM1L</fullName>
    </recommendedName>
    <alternativeName>
        <fullName evidence="12">Cisplatin resistance-related protein 9</fullName>
    </alternativeName>
    <alternativeName>
        <fullName evidence="11">Cleft lip and palate transmembrane protein 1-like protein</fullName>
    </alternativeName>
</protein>
<gene>
    <name evidence="16" type="primary">100641590</name>
</gene>
<evidence type="ECO:0000256" key="1">
    <source>
        <dbReference type="ARBA" id="ARBA00004141"/>
    </source>
</evidence>
<reference evidence="17" key="1">
    <citation type="journal article" date="2010" name="Nature">
        <title>The Amphimedon queenslandica genome and the evolution of animal complexity.</title>
        <authorList>
            <person name="Srivastava M."/>
            <person name="Simakov O."/>
            <person name="Chapman J."/>
            <person name="Fahey B."/>
            <person name="Gauthier M.E."/>
            <person name="Mitros T."/>
            <person name="Richards G.S."/>
            <person name="Conaco C."/>
            <person name="Dacre M."/>
            <person name="Hellsten U."/>
            <person name="Larroux C."/>
            <person name="Putnam N.H."/>
            <person name="Stanke M."/>
            <person name="Adamska M."/>
            <person name="Darling A."/>
            <person name="Degnan S.M."/>
            <person name="Oakley T.H."/>
            <person name="Plachetzki D.C."/>
            <person name="Zhai Y."/>
            <person name="Adamski M."/>
            <person name="Calcino A."/>
            <person name="Cummins S.F."/>
            <person name="Goodstein D.M."/>
            <person name="Harris C."/>
            <person name="Jackson D.J."/>
            <person name="Leys S.P."/>
            <person name="Shu S."/>
            <person name="Woodcroft B.J."/>
            <person name="Vervoort M."/>
            <person name="Kosik K.S."/>
            <person name="Manning G."/>
            <person name="Degnan B.M."/>
            <person name="Rokhsar D.S."/>
        </authorList>
    </citation>
    <scope>NUCLEOTIDE SEQUENCE [LARGE SCALE GENOMIC DNA]</scope>
</reference>
<keyword evidence="4 15" id="KW-1133">Transmembrane helix</keyword>
<comment type="catalytic activity">
    <reaction evidence="14">
        <text>a 6-(alpha-D-glucosaminyl)-1-(1,2-diacyl-sn-glycero-3-phospho)-1D-myo-inositol(in) = a 6-(alpha-D-glucosaminyl)-1-(1,2-diacyl-sn-glycero-3-phospho)-1D-myo-inositol(out)</text>
        <dbReference type="Rhea" id="RHEA:71491"/>
        <dbReference type="ChEBI" id="CHEBI:57997"/>
    </reaction>
</comment>
<dbReference type="Proteomes" id="UP000007879">
    <property type="component" value="Unassembled WGS sequence"/>
</dbReference>
<evidence type="ECO:0000313" key="16">
    <source>
        <dbReference type="EnsemblMetazoa" id="Aqu2.1.34912_001"/>
    </source>
</evidence>
<dbReference type="KEGG" id="aqu:100641590"/>
<evidence type="ECO:0000256" key="3">
    <source>
        <dbReference type="ARBA" id="ARBA00022692"/>
    </source>
</evidence>
<evidence type="ECO:0000256" key="8">
    <source>
        <dbReference type="ARBA" id="ARBA00035895"/>
    </source>
</evidence>
<comment type="similarity">
    <text evidence="2">Belongs to the CLPTM1 family.</text>
</comment>
<evidence type="ECO:0000256" key="2">
    <source>
        <dbReference type="ARBA" id="ARBA00009310"/>
    </source>
</evidence>
<dbReference type="AlphaFoldDB" id="A0A1X7V5X1"/>
<feature type="transmembrane region" description="Helical" evidence="15">
    <location>
        <begin position="426"/>
        <end position="444"/>
    </location>
</feature>
<reference evidence="16" key="2">
    <citation type="submission" date="2017-05" db="UniProtKB">
        <authorList>
            <consortium name="EnsemblMetazoa"/>
        </authorList>
    </citation>
    <scope>IDENTIFICATION</scope>
</reference>
<evidence type="ECO:0000256" key="5">
    <source>
        <dbReference type="ARBA" id="ARBA00023136"/>
    </source>
</evidence>
<dbReference type="PANTHER" id="PTHR21347:SF0">
    <property type="entry name" value="LIPID SCRAMBLASE CLPTM1L"/>
    <property type="match status" value="1"/>
</dbReference>
<evidence type="ECO:0000256" key="7">
    <source>
        <dbReference type="ARBA" id="ARBA00024631"/>
    </source>
</evidence>
<evidence type="ECO:0000256" key="15">
    <source>
        <dbReference type="SAM" id="Phobius"/>
    </source>
</evidence>
<sequence length="536" mass="62719">MVTCSTTKIIVLVSFMLLFYWCLKMYNNFVTASCTHPSRCLTPAYPMNRKMEFLGFISTSSDIKRKRGRIHLVNETNFLRNKQWDININVTLPNSTLQNGSLYLHLFLGPLSPSEHLNSNKLTSLSIPLTRYKIPSANRFNLLQGDYESIGDDGPSSSYPVTHWIPVIGLYGVGEDWSFDSNLLPPELWIMQTLKLIPYTMTYLPILYHNELRILKRDMIQVFPSNKTMSLSLSYYPVGLTQLRVWIQFQFAFKSMNTLGFPEKELDTVKELVFGANLYLLGLTFFVSFFHLLFDFLAFKNDVNFWRGRKTIVGMSRRTILWRCFSYTVVVLYLLEEETSLLISVPAGISAIIEYWKVWKTLKLRLVRDDGFFPKIKFMERLEEEKVTENYDSQAMKYLSILLIPLVLLGAVYCLLYLSYKSWYSWIVHSLVNGVYAFGFLFMLPQLFVNYKLKSVAHLPWRAFMYKAFNTFIDDVFAFIITMPTSHRIAVFRDDLVFLVYLYQRWLYPVDKSRVNEFGESFTAVSSKEKKRIKKD</sequence>
<feature type="transmembrane region" description="Helical" evidence="15">
    <location>
        <begin position="6"/>
        <end position="23"/>
    </location>
</feature>
<evidence type="ECO:0000256" key="4">
    <source>
        <dbReference type="ARBA" id="ARBA00022989"/>
    </source>
</evidence>
<dbReference type="PANTHER" id="PTHR21347">
    <property type="entry name" value="CLEFT LIP AND PALATE ASSOCIATED TRANSMEMBRANE PROTEIN-RELATED"/>
    <property type="match status" value="1"/>
</dbReference>
<evidence type="ECO:0000256" key="11">
    <source>
        <dbReference type="ARBA" id="ARBA00042320"/>
    </source>
</evidence>
<evidence type="ECO:0000256" key="10">
    <source>
        <dbReference type="ARBA" id="ARBA00040905"/>
    </source>
</evidence>
<dbReference type="eggNOG" id="KOG2489">
    <property type="taxonomic scope" value="Eukaryota"/>
</dbReference>
<evidence type="ECO:0000256" key="13">
    <source>
        <dbReference type="ARBA" id="ARBA00045827"/>
    </source>
</evidence>
<dbReference type="GO" id="GO:0012505">
    <property type="term" value="C:endomembrane system"/>
    <property type="evidence" value="ECO:0007669"/>
    <property type="project" value="TreeGrafter"/>
</dbReference>
<dbReference type="Pfam" id="PF05602">
    <property type="entry name" value="CLPTM1"/>
    <property type="match status" value="1"/>
</dbReference>
<evidence type="ECO:0000256" key="9">
    <source>
        <dbReference type="ARBA" id="ARBA00036810"/>
    </source>
</evidence>